<comment type="caution">
    <text evidence="1">The sequence shown here is derived from an EMBL/GenBank/DDBJ whole genome shotgun (WGS) entry which is preliminary data.</text>
</comment>
<evidence type="ECO:0000313" key="2">
    <source>
        <dbReference type="Proteomes" id="UP000316639"/>
    </source>
</evidence>
<dbReference type="Gene3D" id="3.40.390.10">
    <property type="entry name" value="Collagenase (Catalytic Domain)"/>
    <property type="match status" value="1"/>
</dbReference>
<dbReference type="SUPFAM" id="SSF55486">
    <property type="entry name" value="Metalloproteases ('zincins'), catalytic domain"/>
    <property type="match status" value="1"/>
</dbReference>
<dbReference type="GO" id="GO:0008237">
    <property type="term" value="F:metallopeptidase activity"/>
    <property type="evidence" value="ECO:0007669"/>
    <property type="project" value="InterPro"/>
</dbReference>
<gene>
    <name evidence="1" type="ORF">FKR81_42280</name>
</gene>
<dbReference type="AlphaFoldDB" id="A0A563EF60"/>
<organism evidence="1 2">
    <name type="scientific">Lentzea tibetensis</name>
    <dbReference type="NCBI Taxonomy" id="2591470"/>
    <lineage>
        <taxon>Bacteria</taxon>
        <taxon>Bacillati</taxon>
        <taxon>Actinomycetota</taxon>
        <taxon>Actinomycetes</taxon>
        <taxon>Pseudonocardiales</taxon>
        <taxon>Pseudonocardiaceae</taxon>
        <taxon>Lentzea</taxon>
    </lineage>
</organism>
<dbReference type="Proteomes" id="UP000316639">
    <property type="component" value="Unassembled WGS sequence"/>
</dbReference>
<dbReference type="RefSeq" id="WP_146361117.1">
    <property type="nucleotide sequence ID" value="NZ_VOBR01000061.1"/>
</dbReference>
<dbReference type="EMBL" id="VOBR01000061">
    <property type="protein sequence ID" value="TWP43572.1"/>
    <property type="molecule type" value="Genomic_DNA"/>
</dbReference>
<proteinExistence type="predicted"/>
<evidence type="ECO:0000313" key="1">
    <source>
        <dbReference type="EMBL" id="TWP43572.1"/>
    </source>
</evidence>
<sequence>MTPEQRAAELSNIGQAGREFLASHEQFVDKMSAALPAKEFAKVAAQLMVRVPGMVDQPVSARREAESQLSRMLQNPSVAARMLKQGNRAVVVPKSVPMTALPEYSKWKDTQTPDLRPWNEVRGLGGFITAITEENLLGDTTTVGVHESPYPDGYSTTTHEFAHTIHEYGLDPVAKQLITMAFQSKHQQAQKDPYGVEWPDGPPFHVVTGAPVWSYGARNEQEYFAQVTNAYLSTNTGTDPYTGQPRNNGPGWVRQHEPELLRFMERLYGPDPQAVHTAQANPVDKKQAANDMYAGYRAFMVNVGAWSASSSHNTSRSVSRR</sequence>
<name>A0A563EF60_9PSEU</name>
<protein>
    <submittedName>
        <fullName evidence="1">Uncharacterized protein</fullName>
    </submittedName>
</protein>
<accession>A0A563EF60</accession>
<reference evidence="1 2" key="1">
    <citation type="submission" date="2019-07" db="EMBL/GenBank/DDBJ databases">
        <title>Lentzea xizangensis sp. nov., isolated from Qinghai-Tibetan Plateau Soils.</title>
        <authorList>
            <person name="Huang J."/>
        </authorList>
    </citation>
    <scope>NUCLEOTIDE SEQUENCE [LARGE SCALE GENOMIC DNA]</scope>
    <source>
        <strain evidence="1 2">FXJ1.1311</strain>
    </source>
</reference>
<dbReference type="InterPro" id="IPR024079">
    <property type="entry name" value="MetalloPept_cat_dom_sf"/>
</dbReference>
<dbReference type="OrthoDB" id="7064923at2"/>
<keyword evidence="2" id="KW-1185">Reference proteome</keyword>